<proteinExistence type="predicted"/>
<gene>
    <name evidence="3" type="ORF">PUMCH_000742</name>
</gene>
<feature type="domain" description="Transcription regulator Rua1 C-terminal" evidence="2">
    <location>
        <begin position="341"/>
        <end position="467"/>
    </location>
</feature>
<evidence type="ECO:0000259" key="2">
    <source>
        <dbReference type="Pfam" id="PF14616"/>
    </source>
</evidence>
<dbReference type="Proteomes" id="UP001338582">
    <property type="component" value="Chromosome 1"/>
</dbReference>
<sequence length="481" mass="55259">MGYYSQFQNLEIKSNEDCWLDEVNSRNSSACSMSTPLMSYLPQKRSRGLRIYSLGSISSLGEQVNGNFKLTSSRSISRGFCFKKAGKTEFQASDLICLPNVRELLRNCANNDIKRCKPPFNAFVDPRIVNLCSNNTVCGVSNHMLNEPFPQWEIPRLLPKELELENRHEILKPPFSREATPESPDDTNHFDLSGGMTTQTRSVFAELQERDNLTREYRIAAESTNILAQSISSEVVPSNFKSLDCEPLSKRRKTAKLVSSRGKQENSLILSNAPHIGTKGLLINKAKLTPTTDAYKRALIVLLDQSECTLQRVRHERVSLDGLKSLYKNYVFERNPLFGLRNPYQQEFTRIELCPITKEKIGSSRCALCLYCRDILFFELKNSNYSQHMCHNHGIYPDNYLTPEPLLLGKYFVQKAQNEKRKTALRKREREGVVCPVCYEVVEVRCWSTKVEKNPFSNYLRHFKLKHRSRTTALLFFNLHA</sequence>
<dbReference type="Pfam" id="PF14616">
    <property type="entry name" value="Rua1_C"/>
    <property type="match status" value="1"/>
</dbReference>
<name>A0AAX4H4K5_9ASCO</name>
<feature type="region of interest" description="Disordered" evidence="1">
    <location>
        <begin position="175"/>
        <end position="195"/>
    </location>
</feature>
<reference evidence="3 4" key="1">
    <citation type="submission" date="2023-10" db="EMBL/GenBank/DDBJ databases">
        <title>Draft Genome Sequence of Candida saopaulonensis from a very Premature Infant with Sepsis.</title>
        <authorList>
            <person name="Ning Y."/>
            <person name="Dai R."/>
            <person name="Xiao M."/>
            <person name="Xu Y."/>
            <person name="Yan Q."/>
            <person name="Zhang L."/>
        </authorList>
    </citation>
    <scope>NUCLEOTIDE SEQUENCE [LARGE SCALE GENOMIC DNA]</scope>
    <source>
        <strain evidence="3 4">19XY460</strain>
    </source>
</reference>
<accession>A0AAX4H4K5</accession>
<evidence type="ECO:0000313" key="3">
    <source>
        <dbReference type="EMBL" id="WPK23501.1"/>
    </source>
</evidence>
<dbReference type="GeneID" id="88171810"/>
<dbReference type="RefSeq" id="XP_062875887.1">
    <property type="nucleotide sequence ID" value="XM_063019817.1"/>
</dbReference>
<organism evidence="3 4">
    <name type="scientific">Australozyma saopauloensis</name>
    <dbReference type="NCBI Taxonomy" id="291208"/>
    <lineage>
        <taxon>Eukaryota</taxon>
        <taxon>Fungi</taxon>
        <taxon>Dikarya</taxon>
        <taxon>Ascomycota</taxon>
        <taxon>Saccharomycotina</taxon>
        <taxon>Pichiomycetes</taxon>
        <taxon>Metschnikowiaceae</taxon>
        <taxon>Australozyma</taxon>
    </lineage>
</organism>
<evidence type="ECO:0000256" key="1">
    <source>
        <dbReference type="SAM" id="MobiDB-lite"/>
    </source>
</evidence>
<dbReference type="InterPro" id="IPR028012">
    <property type="entry name" value="Rua1_C"/>
</dbReference>
<dbReference type="AlphaFoldDB" id="A0AAX4H4K5"/>
<keyword evidence="4" id="KW-1185">Reference proteome</keyword>
<dbReference type="KEGG" id="asau:88171810"/>
<evidence type="ECO:0000313" key="4">
    <source>
        <dbReference type="Proteomes" id="UP001338582"/>
    </source>
</evidence>
<dbReference type="EMBL" id="CP138894">
    <property type="protein sequence ID" value="WPK23501.1"/>
    <property type="molecule type" value="Genomic_DNA"/>
</dbReference>
<protein>
    <recommendedName>
        <fullName evidence="2">Transcription regulator Rua1 C-terminal domain-containing protein</fullName>
    </recommendedName>
</protein>